<sequence>MKKIKDFFKHLMTIDNCIREARDIFFDNQGIEKEKYTIEELQKLKELFTTIISSKKKMNRDYSEESSILNEIQMKIDSKIFE</sequence>
<dbReference type="Proteomes" id="UP000270205">
    <property type="component" value="Unassembled WGS sequence"/>
</dbReference>
<name>A0A7Z8YSJ4_9FLAO</name>
<dbReference type="AlphaFoldDB" id="A0A7Z8YSJ4"/>
<evidence type="ECO:0000313" key="2">
    <source>
        <dbReference type="Proteomes" id="UP000270205"/>
    </source>
</evidence>
<accession>A0A7Z8YSJ4</accession>
<organism evidence="1 2">
    <name type="scientific">Bergeyella zoohelcum</name>
    <dbReference type="NCBI Taxonomy" id="1015"/>
    <lineage>
        <taxon>Bacteria</taxon>
        <taxon>Pseudomonadati</taxon>
        <taxon>Bacteroidota</taxon>
        <taxon>Flavobacteriia</taxon>
        <taxon>Flavobacteriales</taxon>
        <taxon>Weeksellaceae</taxon>
        <taxon>Bergeyella</taxon>
    </lineage>
</organism>
<comment type="caution">
    <text evidence="1">The sequence shown here is derived from an EMBL/GenBank/DDBJ whole genome shotgun (WGS) entry which is preliminary data.</text>
</comment>
<evidence type="ECO:0000313" key="1">
    <source>
        <dbReference type="EMBL" id="VDH05838.1"/>
    </source>
</evidence>
<proteinExistence type="predicted"/>
<protein>
    <submittedName>
        <fullName evidence="1">Uncharacterized protein</fullName>
    </submittedName>
</protein>
<gene>
    <name evidence="1" type="ORF">NCTC12929_01999</name>
</gene>
<dbReference type="EMBL" id="UYIV01000001">
    <property type="protein sequence ID" value="VDH05838.1"/>
    <property type="molecule type" value="Genomic_DNA"/>
</dbReference>
<reference evidence="1 2" key="1">
    <citation type="submission" date="2018-11" db="EMBL/GenBank/DDBJ databases">
        <authorList>
            <consortium name="Pathogen Informatics"/>
        </authorList>
    </citation>
    <scope>NUCLEOTIDE SEQUENCE [LARGE SCALE GENOMIC DNA]</scope>
    <source>
        <strain evidence="1 2">NCTC12929</strain>
    </source>
</reference>
<dbReference type="RefSeq" id="WP_125151686.1">
    <property type="nucleotide sequence ID" value="NZ_UYIV01000001.1"/>
</dbReference>